<name>A0A1E3USF2_9GAMM</name>
<proteinExistence type="predicted"/>
<sequence>MEEKKISDVVFDFIENMDALNESAPLVLSTVATVASKLTKAHGDYLEKYGEITEQDDEKKIYSVPVERQGRVRRLREQSNSLRTSIQLIPRNFLVSYVSEFDCFLGSLLRVLYTNKPELLNDSSRQITYVDLLSFESLDDAKEQVLEKEIESILRKSHSEHFSILESKFDIKLRKDLDVWSEFIEITERRNLFVHANGIVSSQYIKVCKQHGCDIKDISVGDRLTVNGEYLSRAYKVIYEISVKLAHVLWRKLFPVDRENADNSLNEVGYNLVSKGKNSLAADLLEFAISLPKHHNETIKRMMAINLAQAYLRSDQKDKSQAVLKRFDWSATGYEFKLAVAVLNQDNDCAAKLLKTVVGAGDLSEQEIIEWPLFKEFRKTEPFFEAFKELFDKDYAQQEELVKEEFNNHMDSVFSSKAEKESDDSASNIEEENIESIESAADEIERELDDKNAKV</sequence>
<reference evidence="2" key="2">
    <citation type="submission" date="2019-04" db="EMBL/GenBank/DDBJ databases">
        <authorList>
            <person name="Zou H."/>
        </authorList>
    </citation>
    <scope>NUCLEOTIDE SEQUENCE</scope>
    <source>
        <strain evidence="2">2015oxa</strain>
    </source>
</reference>
<gene>
    <name evidence="2" type="ORF">E2650_02630</name>
</gene>
<feature type="region of interest" description="Disordered" evidence="1">
    <location>
        <begin position="413"/>
        <end position="455"/>
    </location>
</feature>
<dbReference type="Proteomes" id="UP001152518">
    <property type="component" value="Unassembled WGS sequence"/>
</dbReference>
<dbReference type="AlphaFoldDB" id="A0A1E3USF2"/>
<dbReference type="RefSeq" id="WP_069453406.1">
    <property type="nucleotide sequence ID" value="NZ_BMOP01000026.1"/>
</dbReference>
<organism evidence="2">
    <name type="scientific">Shewanella xiamenensis</name>
    <dbReference type="NCBI Taxonomy" id="332186"/>
    <lineage>
        <taxon>Bacteria</taxon>
        <taxon>Pseudomonadati</taxon>
        <taxon>Pseudomonadota</taxon>
        <taxon>Gammaproteobacteria</taxon>
        <taxon>Alteromonadales</taxon>
        <taxon>Shewanellaceae</taxon>
        <taxon>Shewanella</taxon>
    </lineage>
</organism>
<reference evidence="2" key="1">
    <citation type="journal article" date="2019" name="Int J Environ Res Public Health">
        <title>Characterization of Chromosome-Mediated BlaOXA-894 in Shewanella xiamenensis Isolated from Pig Wastewater.</title>
        <authorList>
            <person name="Zou H."/>
            <person name="Zhou Z."/>
            <person name="Xia H."/>
            <person name="Zhao Q."/>
            <person name="Li X."/>
        </authorList>
    </citation>
    <scope>NUCLEOTIDE SEQUENCE</scope>
    <source>
        <strain evidence="2">2015oxa</strain>
    </source>
</reference>
<evidence type="ECO:0000256" key="1">
    <source>
        <dbReference type="SAM" id="MobiDB-lite"/>
    </source>
</evidence>
<evidence type="ECO:0000313" key="2">
    <source>
        <dbReference type="EMBL" id="MDG5898816.1"/>
    </source>
</evidence>
<dbReference type="OrthoDB" id="7061055at2"/>
<protein>
    <submittedName>
        <fullName evidence="2">Uncharacterized protein</fullName>
    </submittedName>
</protein>
<accession>A0A1E3USF2</accession>
<comment type="caution">
    <text evidence="2">The sequence shown here is derived from an EMBL/GenBank/DDBJ whole genome shotgun (WGS) entry which is preliminary data.</text>
</comment>
<dbReference type="EMBL" id="SUNE01000001">
    <property type="protein sequence ID" value="MDG5898816.1"/>
    <property type="molecule type" value="Genomic_DNA"/>
</dbReference>
<feature type="compositionally biased region" description="Acidic residues" evidence="1">
    <location>
        <begin position="421"/>
        <end position="447"/>
    </location>
</feature>